<evidence type="ECO:0000256" key="11">
    <source>
        <dbReference type="ARBA" id="ARBA00049660"/>
    </source>
</evidence>
<feature type="transmembrane region" description="Helical" evidence="12">
    <location>
        <begin position="12"/>
        <end position="31"/>
    </location>
</feature>
<feature type="transmembrane region" description="Helical" evidence="12">
    <location>
        <begin position="296"/>
        <end position="316"/>
    </location>
</feature>
<accession>A0ABD3MH73</accession>
<dbReference type="InterPro" id="IPR023271">
    <property type="entry name" value="Aquaporin-like"/>
</dbReference>
<feature type="transmembrane region" description="Helical" evidence="12">
    <location>
        <begin position="93"/>
        <end position="112"/>
    </location>
</feature>
<evidence type="ECO:0000256" key="9">
    <source>
        <dbReference type="ARBA" id="ARBA00049016"/>
    </source>
</evidence>
<dbReference type="FunFam" id="1.20.1080.10:FF:000011">
    <property type="entry name" value="Formate family transporter"/>
    <property type="match status" value="1"/>
</dbReference>
<evidence type="ECO:0000256" key="8">
    <source>
        <dbReference type="ARBA" id="ARBA00047693"/>
    </source>
</evidence>
<evidence type="ECO:0000256" key="1">
    <source>
        <dbReference type="ARBA" id="ARBA00004651"/>
    </source>
</evidence>
<dbReference type="PANTHER" id="PTHR30520">
    <property type="entry name" value="FORMATE TRANSPORTER-RELATED"/>
    <property type="match status" value="1"/>
</dbReference>
<dbReference type="GO" id="GO:0005886">
    <property type="term" value="C:plasma membrane"/>
    <property type="evidence" value="ECO:0007669"/>
    <property type="project" value="UniProtKB-SubCell"/>
</dbReference>
<name>A0ABD3MH73_9STRA</name>
<protein>
    <recommendedName>
        <fullName evidence="15">Formate/nitrite transporter</fullName>
    </recommendedName>
</protein>
<dbReference type="EMBL" id="JALLBG020000128">
    <property type="protein sequence ID" value="KAL3763108.1"/>
    <property type="molecule type" value="Genomic_DNA"/>
</dbReference>
<feature type="transmembrane region" description="Helical" evidence="12">
    <location>
        <begin position="253"/>
        <end position="276"/>
    </location>
</feature>
<comment type="catalytic activity">
    <reaction evidence="8">
        <text>pyruvate(out) + H(+)(out) = pyruvate(in) + H(+)(in)</text>
        <dbReference type="Rhea" id="RHEA:64720"/>
        <dbReference type="ChEBI" id="CHEBI:15361"/>
        <dbReference type="ChEBI" id="CHEBI:15378"/>
    </reaction>
</comment>
<feature type="transmembrane region" description="Helical" evidence="12">
    <location>
        <begin position="223"/>
        <end position="241"/>
    </location>
</feature>
<evidence type="ECO:0000256" key="3">
    <source>
        <dbReference type="ARBA" id="ARBA00022448"/>
    </source>
</evidence>
<keyword evidence="14" id="KW-1185">Reference proteome</keyword>
<comment type="caution">
    <text evidence="13">The sequence shown here is derived from an EMBL/GenBank/DDBJ whole genome shotgun (WGS) entry which is preliminary data.</text>
</comment>
<dbReference type="PROSITE" id="PS01005">
    <property type="entry name" value="FORMATE_NITRITE_TP_1"/>
    <property type="match status" value="1"/>
</dbReference>
<dbReference type="Gene3D" id="1.20.1080.10">
    <property type="entry name" value="Glycerol uptake facilitator protein"/>
    <property type="match status" value="1"/>
</dbReference>
<comment type="catalytic activity">
    <reaction evidence="10">
        <text>acetate(out) + H(+)(out) = acetate(in) + H(+)(in)</text>
        <dbReference type="Rhea" id="RHEA:71803"/>
        <dbReference type="ChEBI" id="CHEBI:15378"/>
        <dbReference type="ChEBI" id="CHEBI:30089"/>
    </reaction>
</comment>
<proteinExistence type="inferred from homology"/>
<evidence type="ECO:0000256" key="2">
    <source>
        <dbReference type="ARBA" id="ARBA00011255"/>
    </source>
</evidence>
<comment type="catalytic activity">
    <reaction evidence="7">
        <text>(S)-lactate(in) + H(+)(in) = (S)-lactate(out) + H(+)(out)</text>
        <dbReference type="Rhea" id="RHEA:29415"/>
        <dbReference type="ChEBI" id="CHEBI:15378"/>
        <dbReference type="ChEBI" id="CHEBI:16651"/>
    </reaction>
</comment>
<evidence type="ECO:0000313" key="14">
    <source>
        <dbReference type="Proteomes" id="UP001530293"/>
    </source>
</evidence>
<reference evidence="13 14" key="1">
    <citation type="submission" date="2024-10" db="EMBL/GenBank/DDBJ databases">
        <title>Updated reference genomes for cyclostephanoid diatoms.</title>
        <authorList>
            <person name="Roberts W.R."/>
            <person name="Alverson A.J."/>
        </authorList>
    </citation>
    <scope>NUCLEOTIDE SEQUENCE [LARGE SCALE GENOMIC DNA]</scope>
    <source>
        <strain evidence="13 14">AJA232-27</strain>
    </source>
</reference>
<evidence type="ECO:0000256" key="7">
    <source>
        <dbReference type="ARBA" id="ARBA00034245"/>
    </source>
</evidence>
<evidence type="ECO:0000256" key="4">
    <source>
        <dbReference type="ARBA" id="ARBA00022692"/>
    </source>
</evidence>
<keyword evidence="4 12" id="KW-0812">Transmembrane</keyword>
<comment type="subcellular location">
    <subcellularLocation>
        <location evidence="1">Cell membrane</location>
        <topology evidence="1">Multi-pass membrane protein</topology>
    </subcellularLocation>
</comment>
<evidence type="ECO:0000256" key="6">
    <source>
        <dbReference type="ARBA" id="ARBA00023136"/>
    </source>
</evidence>
<evidence type="ECO:0008006" key="15">
    <source>
        <dbReference type="Google" id="ProtNLM"/>
    </source>
</evidence>
<comment type="catalytic activity">
    <reaction evidence="9">
        <text>formate(in) + H(+)(in) = formate(out) + H(+)(out)</text>
        <dbReference type="Rhea" id="RHEA:80887"/>
        <dbReference type="ChEBI" id="CHEBI:15378"/>
        <dbReference type="ChEBI" id="CHEBI:15740"/>
    </reaction>
</comment>
<sequence>PRQIYFDFDIMVLLRSGLIACLLASTSYAFAFKPTTHSSSFAHQNSATNKRALVNLSMSGGASAIPDLKAPPAIYEGAVAAGAAKASAPWEKIFKLGIAAGCHIGFGSYLAITVGGACPAIAEANPGLQKMIFGAFGLPFGLIMTLVTGAELFTGNTALVAASAMEGKTTRAELIKSWVVSYAGNFVGSLLLAYLAFKSGTLGNSPASAAIATAKCSLPFETAFVRGILCNWLVCMAVYMASGCASLIGKMVAVWFPISAFVALGLDHSVANMFIIPLGMMRGAQVSVSDFLLGNLLPVTLGNIVGGALCVMGLYGSAFGKWFKSKDE</sequence>
<feature type="transmembrane region" description="Helical" evidence="12">
    <location>
        <begin position="174"/>
        <end position="197"/>
    </location>
</feature>
<dbReference type="Proteomes" id="UP001530293">
    <property type="component" value="Unassembled WGS sequence"/>
</dbReference>
<comment type="similarity">
    <text evidence="11">Belongs to the FNT transporter (TC 1.A.16) family.</text>
</comment>
<feature type="non-terminal residue" evidence="13">
    <location>
        <position position="1"/>
    </location>
</feature>
<feature type="transmembrane region" description="Helical" evidence="12">
    <location>
        <begin position="132"/>
        <end position="153"/>
    </location>
</feature>
<dbReference type="PANTHER" id="PTHR30520:SF6">
    <property type="entry name" value="FORMATE_NITRATE FAMILY TRANSPORTER (EUROFUNG)"/>
    <property type="match status" value="1"/>
</dbReference>
<evidence type="ECO:0000313" key="13">
    <source>
        <dbReference type="EMBL" id="KAL3763108.1"/>
    </source>
</evidence>
<dbReference type="Pfam" id="PF01226">
    <property type="entry name" value="Form_Nir_trans"/>
    <property type="match status" value="1"/>
</dbReference>
<evidence type="ECO:0000256" key="12">
    <source>
        <dbReference type="SAM" id="Phobius"/>
    </source>
</evidence>
<keyword evidence="6 12" id="KW-0472">Membrane</keyword>
<organism evidence="13 14">
    <name type="scientific">Discostella pseudostelligera</name>
    <dbReference type="NCBI Taxonomy" id="259834"/>
    <lineage>
        <taxon>Eukaryota</taxon>
        <taxon>Sar</taxon>
        <taxon>Stramenopiles</taxon>
        <taxon>Ochrophyta</taxon>
        <taxon>Bacillariophyta</taxon>
        <taxon>Coscinodiscophyceae</taxon>
        <taxon>Thalassiosirophycidae</taxon>
        <taxon>Stephanodiscales</taxon>
        <taxon>Stephanodiscaceae</taxon>
        <taxon>Discostella</taxon>
    </lineage>
</organism>
<dbReference type="AlphaFoldDB" id="A0ABD3MH73"/>
<evidence type="ECO:0000256" key="10">
    <source>
        <dbReference type="ARBA" id="ARBA00049088"/>
    </source>
</evidence>
<keyword evidence="5 12" id="KW-1133">Transmembrane helix</keyword>
<keyword evidence="3" id="KW-0813">Transport</keyword>
<comment type="subunit">
    <text evidence="2">Homopentamer.</text>
</comment>
<dbReference type="InterPro" id="IPR000292">
    <property type="entry name" value="For/NO2_transpt"/>
</dbReference>
<gene>
    <name evidence="13" type="ORF">ACHAWU_004994</name>
</gene>
<evidence type="ECO:0000256" key="5">
    <source>
        <dbReference type="ARBA" id="ARBA00022989"/>
    </source>
</evidence>
<dbReference type="InterPro" id="IPR024002">
    <property type="entry name" value="For/NO2_transpt_CS"/>
</dbReference>